<gene>
    <name evidence="4" type="ORF">AB8S09_01570</name>
</gene>
<keyword evidence="3" id="KW-0812">Transmembrane</keyword>
<keyword evidence="3" id="KW-1133">Transmembrane helix</keyword>
<keyword evidence="3" id="KW-0472">Membrane</keyword>
<accession>A0ABV4DSW1</accession>
<feature type="transmembrane region" description="Helical" evidence="3">
    <location>
        <begin position="6"/>
        <end position="29"/>
    </location>
</feature>
<comment type="caution">
    <text evidence="4">The sequence shown here is derived from an EMBL/GenBank/DDBJ whole genome shotgun (WGS) entry which is preliminary data.</text>
</comment>
<evidence type="ECO:0000256" key="1">
    <source>
        <dbReference type="SAM" id="Coils"/>
    </source>
</evidence>
<protein>
    <recommendedName>
        <fullName evidence="6">Helix-hairpin-helix domain-containing protein</fullName>
    </recommendedName>
</protein>
<evidence type="ECO:0000313" key="5">
    <source>
        <dbReference type="Proteomes" id="UP001565220"/>
    </source>
</evidence>
<proteinExistence type="predicted"/>
<keyword evidence="5" id="KW-1185">Reference proteome</keyword>
<evidence type="ECO:0000256" key="2">
    <source>
        <dbReference type="SAM" id="MobiDB-lite"/>
    </source>
</evidence>
<feature type="coiled-coil region" evidence="1">
    <location>
        <begin position="39"/>
        <end position="84"/>
    </location>
</feature>
<evidence type="ECO:0008006" key="6">
    <source>
        <dbReference type="Google" id="ProtNLM"/>
    </source>
</evidence>
<evidence type="ECO:0000313" key="4">
    <source>
        <dbReference type="EMBL" id="MEY8762339.1"/>
    </source>
</evidence>
<reference evidence="4 5" key="1">
    <citation type="submission" date="2024-08" db="EMBL/GenBank/DDBJ databases">
        <title>Clostridium lapicellarii sp. nov., and Clostridium renhuaiense sp. nov., two species isolated from the mud in a fermentation cellar used for producing sauce-flavour Chinese liquors.</title>
        <authorList>
            <person name="Yang F."/>
            <person name="Wang H."/>
            <person name="Chen L.Q."/>
            <person name="Zhou N."/>
            <person name="Lu J.J."/>
            <person name="Pu X.X."/>
            <person name="Wan B."/>
            <person name="Wang L."/>
            <person name="Liu S.J."/>
        </authorList>
    </citation>
    <scope>NUCLEOTIDE SEQUENCE [LARGE SCALE GENOMIC DNA]</scope>
    <source>
        <strain evidence="4 5">MT-113</strain>
    </source>
</reference>
<evidence type="ECO:0000256" key="3">
    <source>
        <dbReference type="SAM" id="Phobius"/>
    </source>
</evidence>
<dbReference type="EMBL" id="JBGFFE010000001">
    <property type="protein sequence ID" value="MEY8762339.1"/>
    <property type="molecule type" value="Genomic_DNA"/>
</dbReference>
<sequence>MIERKFFMIPFTLIAVGIILIALNLNAVLKEKKSFKGQLDSRKDKMEDYRIEIGKMRKEFAETVFELQEEIKNLKDENKNSADKMILYDSSGSKKTGTAKRAESKKTGAEAETEKNDIKDVNNVKVDEVKNLLGKNVSIDEISKKTGIGKGEVLLIKELYIK</sequence>
<name>A0ABV4DSW1_9CLOT</name>
<organism evidence="4 5">
    <name type="scientific">Clostridium lapidicellarium</name>
    <dbReference type="NCBI Taxonomy" id="3240931"/>
    <lineage>
        <taxon>Bacteria</taxon>
        <taxon>Bacillati</taxon>
        <taxon>Bacillota</taxon>
        <taxon>Clostridia</taxon>
        <taxon>Eubacteriales</taxon>
        <taxon>Clostridiaceae</taxon>
        <taxon>Clostridium</taxon>
    </lineage>
</organism>
<feature type="compositionally biased region" description="Basic and acidic residues" evidence="2">
    <location>
        <begin position="100"/>
        <end position="115"/>
    </location>
</feature>
<keyword evidence="1" id="KW-0175">Coiled coil</keyword>
<dbReference type="Proteomes" id="UP001565220">
    <property type="component" value="Unassembled WGS sequence"/>
</dbReference>
<feature type="region of interest" description="Disordered" evidence="2">
    <location>
        <begin position="89"/>
        <end position="115"/>
    </location>
</feature>